<dbReference type="PANTHER" id="PTHR24100:SF151">
    <property type="entry name" value="ICOS LIGAND"/>
    <property type="match status" value="1"/>
</dbReference>
<dbReference type="GO" id="GO:0009897">
    <property type="term" value="C:external side of plasma membrane"/>
    <property type="evidence" value="ECO:0007669"/>
    <property type="project" value="TreeGrafter"/>
</dbReference>
<dbReference type="InterPro" id="IPR003599">
    <property type="entry name" value="Ig_sub"/>
</dbReference>
<dbReference type="GO" id="GO:0005102">
    <property type="term" value="F:signaling receptor binding"/>
    <property type="evidence" value="ECO:0007669"/>
    <property type="project" value="TreeGrafter"/>
</dbReference>
<feature type="chain" id="PRO_5025604482" evidence="8">
    <location>
        <begin position="24"/>
        <end position="257"/>
    </location>
</feature>
<dbReference type="GO" id="GO:0050863">
    <property type="term" value="P:regulation of T cell activation"/>
    <property type="evidence" value="ECO:0007669"/>
    <property type="project" value="UniProtKB-ARBA"/>
</dbReference>
<reference evidence="10" key="2">
    <citation type="submission" date="2025-08" db="UniProtKB">
        <authorList>
            <consortium name="Ensembl"/>
        </authorList>
    </citation>
    <scope>IDENTIFICATION</scope>
</reference>
<proteinExistence type="predicted"/>
<evidence type="ECO:0000313" key="10">
    <source>
        <dbReference type="Ensembl" id="ENSSAUP00010002653.1"/>
    </source>
</evidence>
<feature type="signal peptide" evidence="8">
    <location>
        <begin position="1"/>
        <end position="23"/>
    </location>
</feature>
<dbReference type="Proteomes" id="UP000472265">
    <property type="component" value="Chromosome 10"/>
</dbReference>
<dbReference type="SMART" id="SM00409">
    <property type="entry name" value="IG"/>
    <property type="match status" value="1"/>
</dbReference>
<dbReference type="InterPro" id="IPR050504">
    <property type="entry name" value="IgSF_BTN/MOG"/>
</dbReference>
<dbReference type="PANTHER" id="PTHR24100">
    <property type="entry name" value="BUTYROPHILIN"/>
    <property type="match status" value="1"/>
</dbReference>
<protein>
    <submittedName>
        <fullName evidence="10">Myelin-oligodendrocyte glycoprotein-like</fullName>
    </submittedName>
</protein>
<evidence type="ECO:0000313" key="11">
    <source>
        <dbReference type="Proteomes" id="UP000472265"/>
    </source>
</evidence>
<reference evidence="10" key="1">
    <citation type="submission" date="2021-04" db="EMBL/GenBank/DDBJ databases">
        <authorList>
            <consortium name="Wellcome Sanger Institute Data Sharing"/>
        </authorList>
    </citation>
    <scope>NUCLEOTIDE SEQUENCE [LARGE SCALE GENOMIC DNA]</scope>
</reference>
<dbReference type="OMA" id="DANDRWT"/>
<dbReference type="InterPro" id="IPR036179">
    <property type="entry name" value="Ig-like_dom_sf"/>
</dbReference>
<reference evidence="10" key="3">
    <citation type="submission" date="2025-09" db="UniProtKB">
        <authorList>
            <consortium name="Ensembl"/>
        </authorList>
    </citation>
    <scope>IDENTIFICATION</scope>
</reference>
<evidence type="ECO:0000256" key="2">
    <source>
        <dbReference type="ARBA" id="ARBA00022729"/>
    </source>
</evidence>
<dbReference type="GO" id="GO:0050852">
    <property type="term" value="P:T cell receptor signaling pathway"/>
    <property type="evidence" value="ECO:0007669"/>
    <property type="project" value="TreeGrafter"/>
</dbReference>
<dbReference type="InterPro" id="IPR013106">
    <property type="entry name" value="Ig_V-set"/>
</dbReference>
<keyword evidence="7" id="KW-0812">Transmembrane</keyword>
<dbReference type="InParanoid" id="A0A671TKW3"/>
<dbReference type="GeneTree" id="ENSGT01050000244843"/>
<organism evidence="10 11">
    <name type="scientific">Sparus aurata</name>
    <name type="common">Gilthead sea bream</name>
    <dbReference type="NCBI Taxonomy" id="8175"/>
    <lineage>
        <taxon>Eukaryota</taxon>
        <taxon>Metazoa</taxon>
        <taxon>Chordata</taxon>
        <taxon>Craniata</taxon>
        <taxon>Vertebrata</taxon>
        <taxon>Euteleostomi</taxon>
        <taxon>Actinopterygii</taxon>
        <taxon>Neopterygii</taxon>
        <taxon>Teleostei</taxon>
        <taxon>Neoteleostei</taxon>
        <taxon>Acanthomorphata</taxon>
        <taxon>Eupercaria</taxon>
        <taxon>Spariformes</taxon>
        <taxon>Sparidae</taxon>
        <taxon>Sparus</taxon>
    </lineage>
</organism>
<keyword evidence="3 7" id="KW-0472">Membrane</keyword>
<sequence length="257" mass="29284">MCLTVFAITLHLTLTVVWTSAEGQPRVIGSPRPIVVALGNDVILPCHIEPLFNVEGLTVEWSKPDLKPDPSDPLSRVEYVHLYRDRREDPDMKIQSYEMRTELFTDKLKYGNVSLKIMNVTLEDRGRYRCYIPKLKSDIKESVVELFVEPNSVQTTTETQPLPRDFLTPEPKDNTTVIGGRSHLLIVAAVVFLGLLISVGVAARYLHRHGCQKQKVSQKKTKYMVVSCRVNHSWLTKFCYLSLQFLQNDDQSKLSPV</sequence>
<dbReference type="Ensembl" id="ENSSAUT00010002803.1">
    <property type="protein sequence ID" value="ENSSAUP00010002653.1"/>
    <property type="gene ID" value="ENSSAUG00010001310.1"/>
</dbReference>
<name>A0A671TKW3_SPAAU</name>
<dbReference type="InterPro" id="IPR013783">
    <property type="entry name" value="Ig-like_fold"/>
</dbReference>
<dbReference type="AlphaFoldDB" id="A0A671TKW3"/>
<evidence type="ECO:0000256" key="8">
    <source>
        <dbReference type="SAM" id="SignalP"/>
    </source>
</evidence>
<dbReference type="GO" id="GO:0001817">
    <property type="term" value="P:regulation of cytokine production"/>
    <property type="evidence" value="ECO:0007669"/>
    <property type="project" value="TreeGrafter"/>
</dbReference>
<evidence type="ECO:0000256" key="1">
    <source>
        <dbReference type="ARBA" id="ARBA00004370"/>
    </source>
</evidence>
<comment type="subcellular location">
    <subcellularLocation>
        <location evidence="1">Membrane</location>
    </subcellularLocation>
</comment>
<accession>A0A671TKW3</accession>
<dbReference type="PROSITE" id="PS50835">
    <property type="entry name" value="IG_LIKE"/>
    <property type="match status" value="1"/>
</dbReference>
<dbReference type="SUPFAM" id="SSF48726">
    <property type="entry name" value="Immunoglobulin"/>
    <property type="match status" value="1"/>
</dbReference>
<dbReference type="Gene3D" id="2.60.40.10">
    <property type="entry name" value="Immunoglobulins"/>
    <property type="match status" value="1"/>
</dbReference>
<evidence type="ECO:0000256" key="5">
    <source>
        <dbReference type="ARBA" id="ARBA00023180"/>
    </source>
</evidence>
<evidence type="ECO:0000256" key="6">
    <source>
        <dbReference type="ARBA" id="ARBA00023319"/>
    </source>
</evidence>
<keyword evidence="2 8" id="KW-0732">Signal</keyword>
<dbReference type="InterPro" id="IPR007110">
    <property type="entry name" value="Ig-like_dom"/>
</dbReference>
<evidence type="ECO:0000256" key="4">
    <source>
        <dbReference type="ARBA" id="ARBA00023157"/>
    </source>
</evidence>
<keyword evidence="5" id="KW-0325">Glycoprotein</keyword>
<evidence type="ECO:0000256" key="7">
    <source>
        <dbReference type="SAM" id="Phobius"/>
    </source>
</evidence>
<keyword evidence="7" id="KW-1133">Transmembrane helix</keyword>
<dbReference type="GO" id="GO:1903037">
    <property type="term" value="P:regulation of leukocyte cell-cell adhesion"/>
    <property type="evidence" value="ECO:0007669"/>
    <property type="project" value="UniProtKB-ARBA"/>
</dbReference>
<feature type="transmembrane region" description="Helical" evidence="7">
    <location>
        <begin position="184"/>
        <end position="206"/>
    </location>
</feature>
<dbReference type="FunFam" id="2.60.40.10:FF:000142">
    <property type="entry name" value="V-set domain-containing T-cell activation inhibitor 1"/>
    <property type="match status" value="1"/>
</dbReference>
<dbReference type="Pfam" id="PF07686">
    <property type="entry name" value="V-set"/>
    <property type="match status" value="1"/>
</dbReference>
<keyword evidence="6" id="KW-0393">Immunoglobulin domain</keyword>
<gene>
    <name evidence="10" type="primary">LOC115589135</name>
</gene>
<keyword evidence="11" id="KW-1185">Reference proteome</keyword>
<feature type="domain" description="Ig-like" evidence="9">
    <location>
        <begin position="25"/>
        <end position="140"/>
    </location>
</feature>
<keyword evidence="4" id="KW-1015">Disulfide bond</keyword>
<evidence type="ECO:0000256" key="3">
    <source>
        <dbReference type="ARBA" id="ARBA00023136"/>
    </source>
</evidence>
<evidence type="ECO:0000259" key="9">
    <source>
        <dbReference type="PROSITE" id="PS50835"/>
    </source>
</evidence>